<dbReference type="NCBIfam" id="NF007980">
    <property type="entry name" value="PRK10707.1"/>
    <property type="match status" value="1"/>
</dbReference>
<evidence type="ECO:0000256" key="6">
    <source>
        <dbReference type="ARBA" id="ARBA00023211"/>
    </source>
</evidence>
<evidence type="ECO:0000256" key="4">
    <source>
        <dbReference type="ARBA" id="ARBA00022801"/>
    </source>
</evidence>
<name>A0ABQ6BXA1_9NEIS</name>
<evidence type="ECO:0000313" key="8">
    <source>
        <dbReference type="EMBL" id="GLS05126.1"/>
    </source>
</evidence>
<keyword evidence="4" id="KW-0378">Hydrolase</keyword>
<dbReference type="SUPFAM" id="SSF55811">
    <property type="entry name" value="Nudix"/>
    <property type="match status" value="1"/>
</dbReference>
<dbReference type="Gene3D" id="3.90.79.10">
    <property type="entry name" value="Nucleoside Triphosphate Pyrophosphohydrolase"/>
    <property type="match status" value="1"/>
</dbReference>
<gene>
    <name evidence="8" type="ORF">GCM10007860_22760</name>
</gene>
<evidence type="ECO:0000256" key="1">
    <source>
        <dbReference type="ARBA" id="ARBA00001936"/>
    </source>
</evidence>
<evidence type="ECO:0000313" key="9">
    <source>
        <dbReference type="Proteomes" id="UP001156836"/>
    </source>
</evidence>
<evidence type="ECO:0000256" key="2">
    <source>
        <dbReference type="ARBA" id="ARBA00001946"/>
    </source>
</evidence>
<sequence length="211" mass="22502">MSDYYDHLRGPADWHDWLATRLARAPRADAADWNGLTAVTPAAVLIAVVAHPDGAGIILTERAAHLSQHAGQISFPGGRIEDEDEDAPAAALREAQEEIGLEPARVAVVGQLGAYVTISGYRVIPVVGVVEPGFALSPDPGEVAAAFELPFAPLMQPARYERRPVERRGIRGASYFTECEGRTVWGATAGMLLMLASALGASGQPRDLLQR</sequence>
<comment type="caution">
    <text evidence="8">The sequence shown here is derived from an EMBL/GenBank/DDBJ whole genome shotgun (WGS) entry which is preliminary data.</text>
</comment>
<keyword evidence="9" id="KW-1185">Reference proteome</keyword>
<feature type="domain" description="Nudix hydrolase" evidence="7">
    <location>
        <begin position="39"/>
        <end position="171"/>
    </location>
</feature>
<dbReference type="PANTHER" id="PTHR12992:SF11">
    <property type="entry name" value="MITOCHONDRIAL COENZYME A DIPHOSPHATASE NUDT8"/>
    <property type="match status" value="1"/>
</dbReference>
<proteinExistence type="predicted"/>
<dbReference type="CDD" id="cd03426">
    <property type="entry name" value="NUDIX_CoAse_Nudt7"/>
    <property type="match status" value="1"/>
</dbReference>
<dbReference type="InterPro" id="IPR015797">
    <property type="entry name" value="NUDIX_hydrolase-like_dom_sf"/>
</dbReference>
<comment type="cofactor">
    <cofactor evidence="1">
        <name>Mn(2+)</name>
        <dbReference type="ChEBI" id="CHEBI:29035"/>
    </cofactor>
</comment>
<reference evidence="9" key="1">
    <citation type="journal article" date="2019" name="Int. J. Syst. Evol. Microbiol.">
        <title>The Global Catalogue of Microorganisms (GCM) 10K type strain sequencing project: providing services to taxonomists for standard genome sequencing and annotation.</title>
        <authorList>
            <consortium name="The Broad Institute Genomics Platform"/>
            <consortium name="The Broad Institute Genome Sequencing Center for Infectious Disease"/>
            <person name="Wu L."/>
            <person name="Ma J."/>
        </authorList>
    </citation>
    <scope>NUCLEOTIDE SEQUENCE [LARGE SCALE GENOMIC DNA]</scope>
    <source>
        <strain evidence="9">NBRC 104970</strain>
    </source>
</reference>
<keyword evidence="6" id="KW-0464">Manganese</keyword>
<dbReference type="Pfam" id="PF00293">
    <property type="entry name" value="NUDIX"/>
    <property type="match status" value="1"/>
</dbReference>
<keyword evidence="3" id="KW-0479">Metal-binding</keyword>
<organism evidence="8 9">
    <name type="scientific">Chitiniphilus shinanonensis</name>
    <dbReference type="NCBI Taxonomy" id="553088"/>
    <lineage>
        <taxon>Bacteria</taxon>
        <taxon>Pseudomonadati</taxon>
        <taxon>Pseudomonadota</taxon>
        <taxon>Betaproteobacteria</taxon>
        <taxon>Neisseriales</taxon>
        <taxon>Chitinibacteraceae</taxon>
        <taxon>Chitiniphilus</taxon>
    </lineage>
</organism>
<evidence type="ECO:0000259" key="7">
    <source>
        <dbReference type="PROSITE" id="PS51462"/>
    </source>
</evidence>
<evidence type="ECO:0000256" key="5">
    <source>
        <dbReference type="ARBA" id="ARBA00022842"/>
    </source>
</evidence>
<dbReference type="Proteomes" id="UP001156836">
    <property type="component" value="Unassembled WGS sequence"/>
</dbReference>
<evidence type="ECO:0000256" key="3">
    <source>
        <dbReference type="ARBA" id="ARBA00022723"/>
    </source>
</evidence>
<protein>
    <recommendedName>
        <fullName evidence="7">Nudix hydrolase domain-containing protein</fullName>
    </recommendedName>
</protein>
<dbReference type="PANTHER" id="PTHR12992">
    <property type="entry name" value="NUDIX HYDROLASE"/>
    <property type="match status" value="1"/>
</dbReference>
<dbReference type="InterPro" id="IPR045121">
    <property type="entry name" value="CoAse"/>
</dbReference>
<dbReference type="RefSeq" id="WP_018749417.1">
    <property type="nucleotide sequence ID" value="NZ_BSOZ01000036.1"/>
</dbReference>
<dbReference type="PROSITE" id="PS51462">
    <property type="entry name" value="NUDIX"/>
    <property type="match status" value="1"/>
</dbReference>
<keyword evidence="5" id="KW-0460">Magnesium</keyword>
<accession>A0ABQ6BXA1</accession>
<dbReference type="EMBL" id="BSOZ01000036">
    <property type="protein sequence ID" value="GLS05126.1"/>
    <property type="molecule type" value="Genomic_DNA"/>
</dbReference>
<dbReference type="InterPro" id="IPR000086">
    <property type="entry name" value="NUDIX_hydrolase_dom"/>
</dbReference>
<comment type="cofactor">
    <cofactor evidence="2">
        <name>Mg(2+)</name>
        <dbReference type="ChEBI" id="CHEBI:18420"/>
    </cofactor>
</comment>